<evidence type="ECO:0000256" key="1">
    <source>
        <dbReference type="SAM" id="MobiDB-lite"/>
    </source>
</evidence>
<protein>
    <submittedName>
        <fullName evidence="2">Uncharacterized protein</fullName>
    </submittedName>
</protein>
<sequence length="95" mass="9949">MLSGVCTIQDTAITRNVTHRACGSPGSVSTARQLVSPVGRMAPIPSQVVKLRAKTPRSGTTANPVKTSSAGAASHGRTLRGSRRRGRPVSALMRR</sequence>
<reference evidence="2" key="1">
    <citation type="submission" date="2024-06" db="EMBL/GenBank/DDBJ databases">
        <authorList>
            <consortium name="consrtm"/>
            <person name="Uemura M."/>
            <person name="Terahara T."/>
        </authorList>
    </citation>
    <scope>NUCLEOTIDE SEQUENCE</scope>
    <source>
        <strain evidence="2">KM77-8</strain>
    </source>
</reference>
<name>A0AAT9HGF3_9ACTN</name>
<gene>
    <name evidence="2" type="ORF">SHKM778_26330</name>
</gene>
<organism evidence="2">
    <name type="scientific">Streptomyces haneummycinicus</name>
    <dbReference type="NCBI Taxonomy" id="3074435"/>
    <lineage>
        <taxon>Bacteria</taxon>
        <taxon>Bacillati</taxon>
        <taxon>Actinomycetota</taxon>
        <taxon>Actinomycetes</taxon>
        <taxon>Kitasatosporales</taxon>
        <taxon>Streptomycetaceae</taxon>
        <taxon>Streptomyces</taxon>
    </lineage>
</organism>
<feature type="region of interest" description="Disordered" evidence="1">
    <location>
        <begin position="51"/>
        <end position="95"/>
    </location>
</feature>
<feature type="compositionally biased region" description="Basic residues" evidence="1">
    <location>
        <begin position="77"/>
        <end position="95"/>
    </location>
</feature>
<dbReference type="EMBL" id="AP035768">
    <property type="protein sequence ID" value="BFO16245.1"/>
    <property type="molecule type" value="Genomic_DNA"/>
</dbReference>
<evidence type="ECO:0000313" key="2">
    <source>
        <dbReference type="EMBL" id="BFO16245.1"/>
    </source>
</evidence>
<feature type="compositionally biased region" description="Polar residues" evidence="1">
    <location>
        <begin position="57"/>
        <end position="71"/>
    </location>
</feature>
<reference evidence="2" key="2">
    <citation type="submission" date="2024-07" db="EMBL/GenBank/DDBJ databases">
        <title>Streptomyces haneummycinica sp. nov., a new antibiotic-producing actinobacterium isolated from marine sediment.</title>
        <authorList>
            <person name="Uemura M."/>
            <person name="Hamada M."/>
            <person name="Hirano S."/>
            <person name="Kobayashi K."/>
            <person name="Ohshiro T."/>
            <person name="Kobayashi T."/>
            <person name="Terahara T."/>
        </authorList>
    </citation>
    <scope>NUCLEOTIDE SEQUENCE</scope>
    <source>
        <strain evidence="2">KM77-8</strain>
    </source>
</reference>
<dbReference type="AlphaFoldDB" id="A0AAT9HGF3"/>
<proteinExistence type="predicted"/>
<accession>A0AAT9HGF3</accession>